<evidence type="ECO:0000259" key="8">
    <source>
        <dbReference type="PROSITE" id="PS50928"/>
    </source>
</evidence>
<evidence type="ECO:0000256" key="6">
    <source>
        <dbReference type="ARBA" id="ARBA00023136"/>
    </source>
</evidence>
<dbReference type="EMBL" id="CP154858">
    <property type="protein sequence ID" value="XDT72790.1"/>
    <property type="molecule type" value="Genomic_DNA"/>
</dbReference>
<dbReference type="InterPro" id="IPR000515">
    <property type="entry name" value="MetI-like"/>
</dbReference>
<dbReference type="InterPro" id="IPR050366">
    <property type="entry name" value="BP-dependent_transpt_permease"/>
</dbReference>
<feature type="transmembrane region" description="Helical" evidence="7">
    <location>
        <begin position="33"/>
        <end position="55"/>
    </location>
</feature>
<dbReference type="GO" id="GO:0055085">
    <property type="term" value="P:transmembrane transport"/>
    <property type="evidence" value="ECO:0007669"/>
    <property type="project" value="InterPro"/>
</dbReference>
<comment type="similarity">
    <text evidence="7">Belongs to the binding-protein-dependent transport system permease family.</text>
</comment>
<name>A0AB39UX72_9GAMM</name>
<dbReference type="InterPro" id="IPR035906">
    <property type="entry name" value="MetI-like_sf"/>
</dbReference>
<keyword evidence="3" id="KW-1003">Cell membrane</keyword>
<dbReference type="AlphaFoldDB" id="A0AB39UX72"/>
<feature type="transmembrane region" description="Helical" evidence="7">
    <location>
        <begin position="145"/>
        <end position="164"/>
    </location>
</feature>
<keyword evidence="5 7" id="KW-1133">Transmembrane helix</keyword>
<feature type="transmembrane region" description="Helical" evidence="7">
    <location>
        <begin position="226"/>
        <end position="247"/>
    </location>
</feature>
<evidence type="ECO:0000256" key="4">
    <source>
        <dbReference type="ARBA" id="ARBA00022692"/>
    </source>
</evidence>
<evidence type="ECO:0000256" key="3">
    <source>
        <dbReference type="ARBA" id="ARBA00022475"/>
    </source>
</evidence>
<evidence type="ECO:0000256" key="5">
    <source>
        <dbReference type="ARBA" id="ARBA00022989"/>
    </source>
</evidence>
<gene>
    <name evidence="9" type="ORF">AAIA72_02045</name>
</gene>
<dbReference type="SUPFAM" id="SSF161098">
    <property type="entry name" value="MetI-like"/>
    <property type="match status" value="1"/>
</dbReference>
<dbReference type="PROSITE" id="PS50928">
    <property type="entry name" value="ABC_TM1"/>
    <property type="match status" value="1"/>
</dbReference>
<dbReference type="GO" id="GO:0005886">
    <property type="term" value="C:plasma membrane"/>
    <property type="evidence" value="ECO:0007669"/>
    <property type="project" value="UniProtKB-SubCell"/>
</dbReference>
<feature type="transmembrane region" description="Helical" evidence="7">
    <location>
        <begin position="105"/>
        <end position="133"/>
    </location>
</feature>
<dbReference type="PANTHER" id="PTHR43386:SF26">
    <property type="entry name" value="ABC TRANSPORTER PERMEASE PROTEIN"/>
    <property type="match status" value="1"/>
</dbReference>
<proteinExistence type="inferred from homology"/>
<evidence type="ECO:0000313" key="9">
    <source>
        <dbReference type="EMBL" id="XDT72790.1"/>
    </source>
</evidence>
<dbReference type="KEGG" id="tcd:AAIA72_02045"/>
<dbReference type="InterPro" id="IPR025966">
    <property type="entry name" value="OppC_N"/>
</dbReference>
<reference evidence="9" key="1">
    <citation type="submission" date="2024-05" db="EMBL/GenBank/DDBJ databases">
        <title>Genome sequencing of novel strain.</title>
        <authorList>
            <person name="Ganbat D."/>
            <person name="Ganbat S."/>
            <person name="Lee S.-J."/>
        </authorList>
    </citation>
    <scope>NUCLEOTIDE SEQUENCE</scope>
    <source>
        <strain evidence="9">SMD15-11</strain>
    </source>
</reference>
<dbReference type="Pfam" id="PF12911">
    <property type="entry name" value="OppC_N"/>
    <property type="match status" value="1"/>
</dbReference>
<keyword evidence="4 7" id="KW-0812">Transmembrane</keyword>
<keyword evidence="6 7" id="KW-0472">Membrane</keyword>
<protein>
    <submittedName>
        <fullName evidence="9">ABC transporter permease</fullName>
    </submittedName>
</protein>
<feature type="domain" description="ABC transmembrane type-1" evidence="8">
    <location>
        <begin position="103"/>
        <end position="303"/>
    </location>
</feature>
<organism evidence="9">
    <name type="scientific">Thermohahella caldifontis</name>
    <dbReference type="NCBI Taxonomy" id="3142973"/>
    <lineage>
        <taxon>Bacteria</taxon>
        <taxon>Pseudomonadati</taxon>
        <taxon>Pseudomonadota</taxon>
        <taxon>Gammaproteobacteria</taxon>
        <taxon>Oceanospirillales</taxon>
        <taxon>Hahellaceae</taxon>
        <taxon>Thermohahella</taxon>
    </lineage>
</organism>
<evidence type="ECO:0000256" key="7">
    <source>
        <dbReference type="RuleBase" id="RU363032"/>
    </source>
</evidence>
<comment type="subcellular location">
    <subcellularLocation>
        <location evidence="1 7">Cell membrane</location>
        <topology evidence="1 7">Multi-pass membrane protein</topology>
    </subcellularLocation>
</comment>
<dbReference type="RefSeq" id="WP_369601794.1">
    <property type="nucleotide sequence ID" value="NZ_CP154858.1"/>
</dbReference>
<dbReference type="Gene3D" id="1.10.3720.10">
    <property type="entry name" value="MetI-like"/>
    <property type="match status" value="1"/>
</dbReference>
<sequence>MSDQTVLEQEAAPSAWERFRDSHFWHSFKRDKVAIISFTLLFIYVMAALLAPVIAPYDPYDQTQIDIMDSELPPIWEENGDERFILGTDAQGRDLWSTILYGTRISLTIGIGAVLLQAFLGVVLGLTAGYFGGRVDAILMRIADVQLSFSTMMVAIIVLAVFQAAFGTELYQELALIMLILVIGIAEWPQYARTIRASVLAEKKKEYVDAARVMGMPSARIMFRHILPNTLSPILVISTVQIANAIISEASLSFLGLGMPVSKPSLGSLISSGFEYIFSGAWWITIIPGLVLIGLVLVMNLLGDWLRDVLNPKLYKG</sequence>
<dbReference type="CDD" id="cd06261">
    <property type="entry name" value="TM_PBP2"/>
    <property type="match status" value="1"/>
</dbReference>
<feature type="transmembrane region" description="Helical" evidence="7">
    <location>
        <begin position="170"/>
        <end position="188"/>
    </location>
</feature>
<dbReference type="PANTHER" id="PTHR43386">
    <property type="entry name" value="OLIGOPEPTIDE TRANSPORT SYSTEM PERMEASE PROTEIN APPC"/>
    <property type="match status" value="1"/>
</dbReference>
<feature type="transmembrane region" description="Helical" evidence="7">
    <location>
        <begin position="281"/>
        <end position="303"/>
    </location>
</feature>
<keyword evidence="2 7" id="KW-0813">Transport</keyword>
<evidence type="ECO:0000256" key="2">
    <source>
        <dbReference type="ARBA" id="ARBA00022448"/>
    </source>
</evidence>
<evidence type="ECO:0000256" key="1">
    <source>
        <dbReference type="ARBA" id="ARBA00004651"/>
    </source>
</evidence>
<dbReference type="Pfam" id="PF00528">
    <property type="entry name" value="BPD_transp_1"/>
    <property type="match status" value="1"/>
</dbReference>
<accession>A0AB39UX72</accession>